<dbReference type="AlphaFoldDB" id="A0A5J4VRX5"/>
<dbReference type="Proteomes" id="UP000324800">
    <property type="component" value="Unassembled WGS sequence"/>
</dbReference>
<accession>A0A5J4VRX5</accession>
<evidence type="ECO:0000313" key="2">
    <source>
        <dbReference type="Proteomes" id="UP000324800"/>
    </source>
</evidence>
<gene>
    <name evidence="1" type="ORF">EZS28_019112</name>
</gene>
<evidence type="ECO:0000313" key="1">
    <source>
        <dbReference type="EMBL" id="KAA6385364.1"/>
    </source>
</evidence>
<comment type="caution">
    <text evidence="1">The sequence shown here is derived from an EMBL/GenBank/DDBJ whole genome shotgun (WGS) entry which is preliminary data.</text>
</comment>
<sequence>MAKYPIDQLLLGSPFDIISTSIRQLEERYGWLSLQSFENSSNQFEQKVKMLLLNVQSTGKAQRLPLFDGSAILVRLVYIFYLFDSHRDRDNV</sequence>
<proteinExistence type="predicted"/>
<dbReference type="EMBL" id="SNRW01005297">
    <property type="protein sequence ID" value="KAA6385364.1"/>
    <property type="molecule type" value="Genomic_DNA"/>
</dbReference>
<name>A0A5J4VRX5_9EUKA</name>
<protein>
    <submittedName>
        <fullName evidence="1">Uncharacterized protein</fullName>
    </submittedName>
</protein>
<organism evidence="1 2">
    <name type="scientific">Streblomastix strix</name>
    <dbReference type="NCBI Taxonomy" id="222440"/>
    <lineage>
        <taxon>Eukaryota</taxon>
        <taxon>Metamonada</taxon>
        <taxon>Preaxostyla</taxon>
        <taxon>Oxymonadida</taxon>
        <taxon>Streblomastigidae</taxon>
        <taxon>Streblomastix</taxon>
    </lineage>
</organism>
<reference evidence="1 2" key="1">
    <citation type="submission" date="2019-03" db="EMBL/GenBank/DDBJ databases">
        <title>Single cell metagenomics reveals metabolic interactions within the superorganism composed of flagellate Streblomastix strix and complex community of Bacteroidetes bacteria on its surface.</title>
        <authorList>
            <person name="Treitli S.C."/>
            <person name="Kolisko M."/>
            <person name="Husnik F."/>
            <person name="Keeling P."/>
            <person name="Hampl V."/>
        </authorList>
    </citation>
    <scope>NUCLEOTIDE SEQUENCE [LARGE SCALE GENOMIC DNA]</scope>
    <source>
        <strain evidence="1">ST1C</strain>
    </source>
</reference>